<accession>X0J2Y5</accession>
<protein>
    <submittedName>
        <fullName evidence="2">Uncharacterized protein</fullName>
    </submittedName>
</protein>
<keyword evidence="1" id="KW-0812">Transmembrane</keyword>
<sequence length="519" mass="58720">MAVPGQPHLFPSAMIELLLESPLPCFLASSTAYTLLTSHQLQCQLLPILIASWTFALFVHLVVWLSWIFPRYVSELRHIPTVPGFPLWGQFFDVITQEYGTPQRLWHHQYGPVVRYFFPFGSERLSIAERAALQRMAFDCPKTYVGNCAKPSQAHSLIGRTLRLGLLLDQSSQHDYRSSALALAFSVQSIKTLVPVIWTISLCLGECWKETNASGRPNATTVEALCWLKRLTLDIISRKVSAAEMKAVMCSLLTFIETIDHNKILPKISHETIQHYPKMSESVNAFDPLERYVSDPSALRKALDESNALVDGFWTLSAFVSGEKVFLERLKRHPLRIIIPRKNNWVPISTVLESDGYQLRGNYRAPHGGVLFVRENDDNLSLEFDDEKDLGWKNSKSLQAKTLHRVMSEGFGCFMTSKYAVLVCGLQPRSADGDPIEKMRKSIVARYETQPQGSAKERWTKLGDRICSIVEVEDVDTERDSFNKFLSGTDVFSMLSELTQSIIFSESNEQFDNTTSQAV</sequence>
<feature type="transmembrane region" description="Helical" evidence="1">
    <location>
        <begin position="17"/>
        <end position="36"/>
    </location>
</feature>
<name>X0J2Y5_FUSO5</name>
<evidence type="ECO:0000313" key="2">
    <source>
        <dbReference type="EMBL" id="EXL90640.1"/>
    </source>
</evidence>
<feature type="transmembrane region" description="Helical" evidence="1">
    <location>
        <begin position="48"/>
        <end position="69"/>
    </location>
</feature>
<dbReference type="EMBL" id="JH658325">
    <property type="protein sequence ID" value="EXL90640.1"/>
    <property type="molecule type" value="Genomic_DNA"/>
</dbReference>
<dbReference type="Proteomes" id="UP000030685">
    <property type="component" value="Unassembled WGS sequence"/>
</dbReference>
<reference evidence="2" key="2">
    <citation type="submission" date="2012-05" db="EMBL/GenBank/DDBJ databases">
        <title>The Genome Annotation of Fusarium oxysporum II5.</title>
        <authorList>
            <consortium name="The Broad Institute Genomics Platform"/>
            <person name="Ma L.-J."/>
            <person name="Corby-Kistler H."/>
            <person name="Broz K."/>
            <person name="Gale L.R."/>
            <person name="Jonkers W."/>
            <person name="O'Donnell K."/>
            <person name="Ploetz R."/>
            <person name="Steinberg C."/>
            <person name="Schwartz D.C."/>
            <person name="VanEtten H."/>
            <person name="Zhou S."/>
            <person name="Young S.K."/>
            <person name="Zeng Q."/>
            <person name="Gargeya S."/>
            <person name="Fitzgerald M."/>
            <person name="Abouelleil A."/>
            <person name="Alvarado L."/>
            <person name="Chapman S.B."/>
            <person name="Gainer-Dewar J."/>
            <person name="Goldberg J."/>
            <person name="Griggs A."/>
            <person name="Gujja S."/>
            <person name="Hansen M."/>
            <person name="Howarth C."/>
            <person name="Imamovic A."/>
            <person name="Ireland A."/>
            <person name="Larimer J."/>
            <person name="McCowan C."/>
            <person name="Murphy C."/>
            <person name="Pearson M."/>
            <person name="Poon T.W."/>
            <person name="Priest M."/>
            <person name="Roberts A."/>
            <person name="Saif S."/>
            <person name="Shea T."/>
            <person name="Sykes S."/>
            <person name="Wortman J."/>
            <person name="Nusbaum C."/>
            <person name="Birren B."/>
        </authorList>
    </citation>
    <scope>NUCLEOTIDE SEQUENCE</scope>
    <source>
        <strain evidence="2">54006</strain>
    </source>
</reference>
<dbReference type="GeneID" id="42041280"/>
<dbReference type="HOGENOM" id="CLU_538658_0_0_1"/>
<dbReference type="GO" id="GO:0005506">
    <property type="term" value="F:iron ion binding"/>
    <property type="evidence" value="ECO:0007669"/>
    <property type="project" value="InterPro"/>
</dbReference>
<proteinExistence type="predicted"/>
<organism evidence="2">
    <name type="scientific">Fusarium odoratissimum (strain NRRL 54006)</name>
    <dbReference type="NCBI Taxonomy" id="1089451"/>
    <lineage>
        <taxon>Eukaryota</taxon>
        <taxon>Fungi</taxon>
        <taxon>Dikarya</taxon>
        <taxon>Ascomycota</taxon>
        <taxon>Pezizomycotina</taxon>
        <taxon>Sordariomycetes</taxon>
        <taxon>Hypocreomycetidae</taxon>
        <taxon>Hypocreales</taxon>
        <taxon>Nectriaceae</taxon>
        <taxon>Fusarium</taxon>
        <taxon>Fusarium oxysporum species complex</taxon>
        <taxon>Fusarium oxysporum f. sp. cubense (strain race 4)</taxon>
    </lineage>
</organism>
<dbReference type="AlphaFoldDB" id="X0J2Y5"/>
<dbReference type="GO" id="GO:0004497">
    <property type="term" value="F:monooxygenase activity"/>
    <property type="evidence" value="ECO:0007669"/>
    <property type="project" value="InterPro"/>
</dbReference>
<dbReference type="RefSeq" id="XP_031052730.1">
    <property type="nucleotide sequence ID" value="XM_031217531.1"/>
</dbReference>
<dbReference type="InterPro" id="IPR036396">
    <property type="entry name" value="Cyt_P450_sf"/>
</dbReference>
<dbReference type="GO" id="GO:0016705">
    <property type="term" value="F:oxidoreductase activity, acting on paired donors, with incorporation or reduction of molecular oxygen"/>
    <property type="evidence" value="ECO:0007669"/>
    <property type="project" value="InterPro"/>
</dbReference>
<evidence type="ECO:0000256" key="1">
    <source>
        <dbReference type="SAM" id="Phobius"/>
    </source>
</evidence>
<gene>
    <name evidence="2" type="ORF">FOIG_16105</name>
</gene>
<dbReference type="Gene3D" id="1.10.630.10">
    <property type="entry name" value="Cytochrome P450"/>
    <property type="match status" value="1"/>
</dbReference>
<dbReference type="SUPFAM" id="SSF48264">
    <property type="entry name" value="Cytochrome P450"/>
    <property type="match status" value="1"/>
</dbReference>
<keyword evidence="1" id="KW-1133">Transmembrane helix</keyword>
<dbReference type="VEuPathDB" id="FungiDB:FOIG_16105"/>
<keyword evidence="1" id="KW-0472">Membrane</keyword>
<dbReference type="GO" id="GO:0020037">
    <property type="term" value="F:heme binding"/>
    <property type="evidence" value="ECO:0007669"/>
    <property type="project" value="InterPro"/>
</dbReference>
<reference evidence="2" key="1">
    <citation type="submission" date="2011-11" db="EMBL/GenBank/DDBJ databases">
        <title>The Genome Sequence of Fusarium oxysporum II5.</title>
        <authorList>
            <consortium name="The Broad Institute Genome Sequencing Platform"/>
            <person name="Ma L.-J."/>
            <person name="Gale L.R."/>
            <person name="Schwartz D.C."/>
            <person name="Zhou S."/>
            <person name="Corby-Kistler H."/>
            <person name="Young S.K."/>
            <person name="Zeng Q."/>
            <person name="Gargeya S."/>
            <person name="Fitzgerald M."/>
            <person name="Haas B."/>
            <person name="Abouelleil A."/>
            <person name="Alvarado L."/>
            <person name="Arachchi H.M."/>
            <person name="Berlin A."/>
            <person name="Brown A."/>
            <person name="Chapman S.B."/>
            <person name="Chen Z."/>
            <person name="Dunbar C."/>
            <person name="Freedman E."/>
            <person name="Gearin G."/>
            <person name="Goldberg J."/>
            <person name="Griggs A."/>
            <person name="Gujja S."/>
            <person name="Heiman D."/>
            <person name="Howarth C."/>
            <person name="Larson L."/>
            <person name="Lui A."/>
            <person name="MacDonald P.J.P."/>
            <person name="Montmayeur A."/>
            <person name="Murphy C."/>
            <person name="Neiman D."/>
            <person name="Pearson M."/>
            <person name="Priest M."/>
            <person name="Roberts A."/>
            <person name="Saif S."/>
            <person name="Shea T."/>
            <person name="Shenoy N."/>
            <person name="Sisk P."/>
            <person name="Stolte C."/>
            <person name="Sykes S."/>
            <person name="Wortman J."/>
            <person name="Nusbaum C."/>
            <person name="Birren B."/>
        </authorList>
    </citation>
    <scope>NUCLEOTIDE SEQUENCE [LARGE SCALE GENOMIC DNA]</scope>
    <source>
        <strain evidence="2">54006</strain>
    </source>
</reference>